<evidence type="ECO:0000256" key="5">
    <source>
        <dbReference type="ARBA" id="ARBA00054901"/>
    </source>
</evidence>
<dbReference type="AlphaFoldDB" id="A0A3Q3IGC4"/>
<dbReference type="PRINTS" id="PR00437">
    <property type="entry name" value="SMALLCYTKCXC"/>
</dbReference>
<dbReference type="PRINTS" id="PR00436">
    <property type="entry name" value="INTERLEUKIN8"/>
</dbReference>
<feature type="domain" description="Chemokine interleukin-8-like" evidence="7">
    <location>
        <begin position="27"/>
        <end position="88"/>
    </location>
</feature>
<feature type="signal peptide" evidence="6">
    <location>
        <begin position="1"/>
        <end position="18"/>
    </location>
</feature>
<dbReference type="FunFam" id="2.40.50.40:FF:000004">
    <property type="entry name" value="C-X-C motif chemokine"/>
    <property type="match status" value="1"/>
</dbReference>
<dbReference type="InterPro" id="IPR001811">
    <property type="entry name" value="Chemokine_IL8-like_dom"/>
</dbReference>
<dbReference type="PANTHER" id="PTHR12015:SF210">
    <property type="entry name" value="C-X-C MOTIF CHEMOKINE 9"/>
    <property type="match status" value="1"/>
</dbReference>
<dbReference type="Ensembl" id="ENSMALT00000003538.1">
    <property type="protein sequence ID" value="ENSMALP00000003447.1"/>
    <property type="gene ID" value="ENSMALG00000002526.1"/>
</dbReference>
<evidence type="ECO:0000256" key="4">
    <source>
        <dbReference type="ARBA" id="ARBA00022525"/>
    </source>
</evidence>
<dbReference type="Gene3D" id="2.40.50.40">
    <property type="match status" value="1"/>
</dbReference>
<keyword evidence="4" id="KW-0964">Secreted</keyword>
<dbReference type="PANTHER" id="PTHR12015">
    <property type="entry name" value="SMALL INDUCIBLE CYTOKINE A"/>
    <property type="match status" value="1"/>
</dbReference>
<dbReference type="Proteomes" id="UP000261600">
    <property type="component" value="Unplaced"/>
</dbReference>
<dbReference type="OrthoDB" id="9937393at2759"/>
<evidence type="ECO:0000256" key="2">
    <source>
        <dbReference type="ARBA" id="ARBA00010665"/>
    </source>
</evidence>
<dbReference type="InterPro" id="IPR036048">
    <property type="entry name" value="Interleukin_8-like_sf"/>
</dbReference>
<comment type="function">
    <text evidence="5">Ligand for cxcr3.2. Chemotactic for macrophages.</text>
</comment>
<dbReference type="GO" id="GO:0005615">
    <property type="term" value="C:extracellular space"/>
    <property type="evidence" value="ECO:0007669"/>
    <property type="project" value="UniProtKB-KW"/>
</dbReference>
<name>A0A3Q3IGC4_MONAL</name>
<dbReference type="GO" id="GO:0006952">
    <property type="term" value="P:defense response"/>
    <property type="evidence" value="ECO:0007669"/>
    <property type="project" value="InterPro"/>
</dbReference>
<keyword evidence="6" id="KW-0732">Signal</keyword>
<dbReference type="InterPro" id="IPR033899">
    <property type="entry name" value="CXC_Chemokine_domain"/>
</dbReference>
<evidence type="ECO:0000313" key="8">
    <source>
        <dbReference type="Ensembl" id="ENSMALP00000003447.1"/>
    </source>
</evidence>
<reference evidence="8" key="2">
    <citation type="submission" date="2025-09" db="UniProtKB">
        <authorList>
            <consortium name="Ensembl"/>
        </authorList>
    </citation>
    <scope>IDENTIFICATION</scope>
</reference>
<proteinExistence type="inferred from homology"/>
<evidence type="ECO:0000259" key="7">
    <source>
        <dbReference type="SMART" id="SM00199"/>
    </source>
</evidence>
<reference evidence="8" key="1">
    <citation type="submission" date="2025-08" db="UniProtKB">
        <authorList>
            <consortium name="Ensembl"/>
        </authorList>
    </citation>
    <scope>IDENTIFICATION</scope>
</reference>
<keyword evidence="3" id="KW-0202">Cytokine</keyword>
<sequence length="94" mass="10352">MSVITAVALLVLLTVAEGISLGDQRVILRCQCIIKEKKPIGRYISNVEVNPGNSHCKDTEIIATLKRDGQKICLDPDAPWVKKVLERKLAKSTP</sequence>
<protein>
    <recommendedName>
        <fullName evidence="7">Chemokine interleukin-8-like domain-containing protein</fullName>
    </recommendedName>
</protein>
<keyword evidence="9" id="KW-1185">Reference proteome</keyword>
<comment type="similarity">
    <text evidence="2">Belongs to the intercrine alpha (chemokine CxC) family.</text>
</comment>
<accession>A0A3Q3IGC4</accession>
<dbReference type="CDD" id="cd00273">
    <property type="entry name" value="Chemokine_CXC"/>
    <property type="match status" value="1"/>
</dbReference>
<organism evidence="8 9">
    <name type="scientific">Monopterus albus</name>
    <name type="common">Swamp eel</name>
    <dbReference type="NCBI Taxonomy" id="43700"/>
    <lineage>
        <taxon>Eukaryota</taxon>
        <taxon>Metazoa</taxon>
        <taxon>Chordata</taxon>
        <taxon>Craniata</taxon>
        <taxon>Vertebrata</taxon>
        <taxon>Euteleostomi</taxon>
        <taxon>Actinopterygii</taxon>
        <taxon>Neopterygii</taxon>
        <taxon>Teleostei</taxon>
        <taxon>Neoteleostei</taxon>
        <taxon>Acanthomorphata</taxon>
        <taxon>Anabantaria</taxon>
        <taxon>Synbranchiformes</taxon>
        <taxon>Synbranchidae</taxon>
        <taxon>Monopterus</taxon>
    </lineage>
</organism>
<dbReference type="GO" id="GO:0006955">
    <property type="term" value="P:immune response"/>
    <property type="evidence" value="ECO:0007669"/>
    <property type="project" value="InterPro"/>
</dbReference>
<evidence type="ECO:0000256" key="3">
    <source>
        <dbReference type="ARBA" id="ARBA00022514"/>
    </source>
</evidence>
<evidence type="ECO:0000256" key="6">
    <source>
        <dbReference type="SAM" id="SignalP"/>
    </source>
</evidence>
<dbReference type="SUPFAM" id="SSF54117">
    <property type="entry name" value="Interleukin 8-like chemokines"/>
    <property type="match status" value="1"/>
</dbReference>
<dbReference type="InterPro" id="IPR039809">
    <property type="entry name" value="Chemokine_b/g/d"/>
</dbReference>
<feature type="chain" id="PRO_5036458728" description="Chemokine interleukin-8-like domain-containing protein" evidence="6">
    <location>
        <begin position="19"/>
        <end position="94"/>
    </location>
</feature>
<evidence type="ECO:0000313" key="9">
    <source>
        <dbReference type="Proteomes" id="UP000261600"/>
    </source>
</evidence>
<dbReference type="Pfam" id="PF00048">
    <property type="entry name" value="IL8"/>
    <property type="match status" value="1"/>
</dbReference>
<dbReference type="STRING" id="43700.ENSMALP00000003447"/>
<dbReference type="GO" id="GO:0008009">
    <property type="term" value="F:chemokine activity"/>
    <property type="evidence" value="ECO:0007669"/>
    <property type="project" value="InterPro"/>
</dbReference>
<comment type="subcellular location">
    <subcellularLocation>
        <location evidence="1">Secreted</location>
    </subcellularLocation>
</comment>
<evidence type="ECO:0000256" key="1">
    <source>
        <dbReference type="ARBA" id="ARBA00004613"/>
    </source>
</evidence>
<dbReference type="GO" id="GO:0042056">
    <property type="term" value="F:chemoattractant activity"/>
    <property type="evidence" value="ECO:0007669"/>
    <property type="project" value="UniProtKB-ARBA"/>
</dbReference>
<dbReference type="InterPro" id="IPR001089">
    <property type="entry name" value="Chemokine_CXC"/>
</dbReference>
<dbReference type="SMART" id="SM00199">
    <property type="entry name" value="SCY"/>
    <property type="match status" value="1"/>
</dbReference>